<dbReference type="KEGG" id="ssl:SS1G_12384"/>
<name>A7F462_SCLS1</name>
<evidence type="ECO:0000313" key="2">
    <source>
        <dbReference type="Proteomes" id="UP000001312"/>
    </source>
</evidence>
<organism evidence="1 2">
    <name type="scientific">Sclerotinia sclerotiorum (strain ATCC 18683 / 1980 / Ss-1)</name>
    <name type="common">White mold</name>
    <name type="synonym">Whetzelinia sclerotiorum</name>
    <dbReference type="NCBI Taxonomy" id="665079"/>
    <lineage>
        <taxon>Eukaryota</taxon>
        <taxon>Fungi</taxon>
        <taxon>Dikarya</taxon>
        <taxon>Ascomycota</taxon>
        <taxon>Pezizomycotina</taxon>
        <taxon>Leotiomycetes</taxon>
        <taxon>Helotiales</taxon>
        <taxon>Sclerotiniaceae</taxon>
        <taxon>Sclerotinia</taxon>
    </lineage>
</organism>
<dbReference type="InParanoid" id="A7F462"/>
<dbReference type="EMBL" id="CH476641">
    <property type="protein sequence ID" value="EDN97533.1"/>
    <property type="molecule type" value="Genomic_DNA"/>
</dbReference>
<dbReference type="AlphaFoldDB" id="A7F462"/>
<dbReference type="HOGENOM" id="CLU_2962284_0_0_1"/>
<dbReference type="RefSeq" id="XP_001586400.1">
    <property type="nucleotide sequence ID" value="XM_001586350.1"/>
</dbReference>
<dbReference type="GeneID" id="5482768"/>
<dbReference type="Proteomes" id="UP000001312">
    <property type="component" value="Unassembled WGS sequence"/>
</dbReference>
<keyword evidence="2" id="KW-1185">Reference proteome</keyword>
<accession>A7F462</accession>
<protein>
    <submittedName>
        <fullName evidence="1">Uncharacterized protein</fullName>
    </submittedName>
</protein>
<evidence type="ECO:0000313" key="1">
    <source>
        <dbReference type="EMBL" id="EDN97533.1"/>
    </source>
</evidence>
<sequence>MSNEIQKSIGIEETRVVVIVEGLFSKTKTGGLNVVLGNMRMYKSRIATSSEQFNSLTAV</sequence>
<proteinExistence type="predicted"/>
<reference evidence="2" key="1">
    <citation type="journal article" date="2011" name="PLoS Genet.">
        <title>Genomic analysis of the necrotrophic fungal pathogens Sclerotinia sclerotiorum and Botrytis cinerea.</title>
        <authorList>
            <person name="Amselem J."/>
            <person name="Cuomo C.A."/>
            <person name="van Kan J.A."/>
            <person name="Viaud M."/>
            <person name="Benito E.P."/>
            <person name="Couloux A."/>
            <person name="Coutinho P.M."/>
            <person name="de Vries R.P."/>
            <person name="Dyer P.S."/>
            <person name="Fillinger S."/>
            <person name="Fournier E."/>
            <person name="Gout L."/>
            <person name="Hahn M."/>
            <person name="Kohn L."/>
            <person name="Lapalu N."/>
            <person name="Plummer K.M."/>
            <person name="Pradier J.M."/>
            <person name="Quevillon E."/>
            <person name="Sharon A."/>
            <person name="Simon A."/>
            <person name="ten Have A."/>
            <person name="Tudzynski B."/>
            <person name="Tudzynski P."/>
            <person name="Wincker P."/>
            <person name="Andrew M."/>
            <person name="Anthouard V."/>
            <person name="Beever R.E."/>
            <person name="Beffa R."/>
            <person name="Benoit I."/>
            <person name="Bouzid O."/>
            <person name="Brault B."/>
            <person name="Chen Z."/>
            <person name="Choquer M."/>
            <person name="Collemare J."/>
            <person name="Cotton P."/>
            <person name="Danchin E.G."/>
            <person name="Da Silva C."/>
            <person name="Gautier A."/>
            <person name="Giraud C."/>
            <person name="Giraud T."/>
            <person name="Gonzalez C."/>
            <person name="Grossetete S."/>
            <person name="Guldener U."/>
            <person name="Henrissat B."/>
            <person name="Howlett B.J."/>
            <person name="Kodira C."/>
            <person name="Kretschmer M."/>
            <person name="Lappartient A."/>
            <person name="Leroch M."/>
            <person name="Levis C."/>
            <person name="Mauceli E."/>
            <person name="Neuveglise C."/>
            <person name="Oeser B."/>
            <person name="Pearson M."/>
            <person name="Poulain J."/>
            <person name="Poussereau N."/>
            <person name="Quesneville H."/>
            <person name="Rascle C."/>
            <person name="Schumacher J."/>
            <person name="Segurens B."/>
            <person name="Sexton A."/>
            <person name="Silva E."/>
            <person name="Sirven C."/>
            <person name="Soanes D.M."/>
            <person name="Talbot N.J."/>
            <person name="Templeton M."/>
            <person name="Yandava C."/>
            <person name="Yarden O."/>
            <person name="Zeng Q."/>
            <person name="Rollins J.A."/>
            <person name="Lebrun M.H."/>
            <person name="Dickman M."/>
        </authorList>
    </citation>
    <scope>NUCLEOTIDE SEQUENCE [LARGE SCALE GENOMIC DNA]</scope>
    <source>
        <strain evidence="2">ATCC 18683 / 1980 / Ss-1</strain>
    </source>
</reference>
<gene>
    <name evidence="1" type="ORF">SS1G_12384</name>
</gene>